<dbReference type="PROSITE" id="PS51278">
    <property type="entry name" value="GATASE_TYPE_2"/>
    <property type="match status" value="1"/>
</dbReference>
<organism evidence="17 18">
    <name type="scientific">Sinanodonta woodiana</name>
    <name type="common">Chinese pond mussel</name>
    <name type="synonym">Anodonta woodiana</name>
    <dbReference type="NCBI Taxonomy" id="1069815"/>
    <lineage>
        <taxon>Eukaryota</taxon>
        <taxon>Metazoa</taxon>
        <taxon>Spiralia</taxon>
        <taxon>Lophotrochozoa</taxon>
        <taxon>Mollusca</taxon>
        <taxon>Bivalvia</taxon>
        <taxon>Autobranchia</taxon>
        <taxon>Heteroconchia</taxon>
        <taxon>Palaeoheterodonta</taxon>
        <taxon>Unionida</taxon>
        <taxon>Unionoidea</taxon>
        <taxon>Unionidae</taxon>
        <taxon>Unioninae</taxon>
        <taxon>Sinanodonta</taxon>
    </lineage>
</organism>
<keyword evidence="9 13" id="KW-0315">Glutamine amidotransferase</keyword>
<protein>
    <recommendedName>
        <fullName evidence="3">Asparagine synthetase [glutamine-hydrolyzing]</fullName>
        <ecNumber evidence="2">6.3.5.4</ecNumber>
    </recommendedName>
    <alternativeName>
        <fullName evidence="10">Glutamine-dependent asparagine synthetase</fullName>
    </alternativeName>
</protein>
<dbReference type="SUPFAM" id="SSF56235">
    <property type="entry name" value="N-terminal nucleophile aminohydrolases (Ntn hydrolases)"/>
    <property type="match status" value="1"/>
</dbReference>
<dbReference type="InterPro" id="IPR033738">
    <property type="entry name" value="AsnB_N"/>
</dbReference>
<dbReference type="EC" id="6.3.5.4" evidence="2"/>
<evidence type="ECO:0000256" key="9">
    <source>
        <dbReference type="ARBA" id="ARBA00022962"/>
    </source>
</evidence>
<dbReference type="AlphaFoldDB" id="A0ABD3V9H1"/>
<feature type="binding site" evidence="14">
    <location>
        <position position="97"/>
    </location>
    <ligand>
        <name>L-glutamine</name>
        <dbReference type="ChEBI" id="CHEBI:58359"/>
    </ligand>
</feature>
<feature type="binding site" evidence="14">
    <location>
        <position position="286"/>
    </location>
    <ligand>
        <name>ATP</name>
        <dbReference type="ChEBI" id="CHEBI:30616"/>
    </ligand>
</feature>
<feature type="active site" description="For GATase activity" evidence="13">
    <location>
        <position position="2"/>
    </location>
</feature>
<accession>A0ABD3V9H1</accession>
<keyword evidence="4" id="KW-0436">Ligase</keyword>
<evidence type="ECO:0000256" key="6">
    <source>
        <dbReference type="ARBA" id="ARBA00022741"/>
    </source>
</evidence>
<sequence>MCGIWAVFGSEDDISFQCNAVHKITHRGPDAFRIESVNHFPGCCLAFHRLAIVDDLQGMQPMRLFQHPHLYLIYNGEIYNHKVLQKQYDFDYATACDGEVIIHLYAMGGIEFAAKSLDGEFTFCLLDTANRKVFLGRDTYGIRPSFKISTETGFLAVCSEAKGLTGLSLKFENSVSDVTKFIEPVLPGHVESYSLDMNGKATFNERVRFHKIGEPPVYKTLDVEIGSDIKENICNLLSAAVKKRLMSDRRIGCLLSGGLDSSLVAALLVKHAKEEGVDYPIQTFAIGMEGSTDLVAARKVAKHLNTEHHEVIFTAEEGIAALETVIHHLESYDITTIRASVGMFLLSKYIKENTDSTVILSGEGSDEIAQGYIYFHKAPTPEDADAESRRLCDDLYMYDVLRADRATAAWGLEVRVPFLDHNFTSYYLNLPVEMKCPQSGIEKHLLRSAFDGKGLIPDEILWRPKEAFSDGVSSVKKSWYEILQSYIDEQINDDEVEKSAKFYSYNPPTTKEALYYRQVFEKKYPGLAHLIPYYWMPKWMETNDPSARTLKHYKQ</sequence>
<evidence type="ECO:0000313" key="18">
    <source>
        <dbReference type="Proteomes" id="UP001634394"/>
    </source>
</evidence>
<keyword evidence="5 13" id="KW-0028">Amino-acid biosynthesis</keyword>
<evidence type="ECO:0000256" key="12">
    <source>
        <dbReference type="PIRNR" id="PIRNR001589"/>
    </source>
</evidence>
<gene>
    <name evidence="17" type="ORF">ACJMK2_012746</name>
</gene>
<dbReference type="GO" id="GO:0005524">
    <property type="term" value="F:ATP binding"/>
    <property type="evidence" value="ECO:0007669"/>
    <property type="project" value="UniProtKB-KW"/>
</dbReference>
<dbReference type="FunFam" id="3.40.50.620:FF:000090">
    <property type="entry name" value="asparagine synthetase [glutamine-hydrolyzing]"/>
    <property type="match status" value="1"/>
</dbReference>
<evidence type="ECO:0000256" key="5">
    <source>
        <dbReference type="ARBA" id="ARBA00022605"/>
    </source>
</evidence>
<dbReference type="EMBL" id="JBJQND010000013">
    <property type="protein sequence ID" value="KAL3858135.1"/>
    <property type="molecule type" value="Genomic_DNA"/>
</dbReference>
<dbReference type="GO" id="GO:0006529">
    <property type="term" value="P:asparagine biosynthetic process"/>
    <property type="evidence" value="ECO:0007669"/>
    <property type="project" value="UniProtKB-KW"/>
</dbReference>
<evidence type="ECO:0000256" key="2">
    <source>
        <dbReference type="ARBA" id="ARBA00012737"/>
    </source>
</evidence>
<dbReference type="Pfam" id="PF00733">
    <property type="entry name" value="Asn_synthase"/>
    <property type="match status" value="2"/>
</dbReference>
<evidence type="ECO:0000256" key="3">
    <source>
        <dbReference type="ARBA" id="ARBA00021389"/>
    </source>
</evidence>
<dbReference type="InterPro" id="IPR029055">
    <property type="entry name" value="Ntn_hydrolases_N"/>
</dbReference>
<evidence type="ECO:0000256" key="14">
    <source>
        <dbReference type="PIRSR" id="PIRSR001589-2"/>
    </source>
</evidence>
<evidence type="ECO:0000256" key="1">
    <source>
        <dbReference type="ARBA" id="ARBA00005187"/>
    </source>
</evidence>
<name>A0ABD3V9H1_SINWO</name>
<feature type="binding site" evidence="14">
    <location>
        <begin position="361"/>
        <end position="362"/>
    </location>
    <ligand>
        <name>ATP</name>
        <dbReference type="ChEBI" id="CHEBI:30616"/>
    </ligand>
</feature>
<dbReference type="InterPro" id="IPR001962">
    <property type="entry name" value="Asn_synthase"/>
</dbReference>
<dbReference type="InterPro" id="IPR017932">
    <property type="entry name" value="GATase_2_dom"/>
</dbReference>
<dbReference type="InterPro" id="IPR014729">
    <property type="entry name" value="Rossmann-like_a/b/a_fold"/>
</dbReference>
<keyword evidence="8 13" id="KW-0061">Asparagine biosynthesis</keyword>
<dbReference type="PANTHER" id="PTHR11772">
    <property type="entry name" value="ASPARAGINE SYNTHETASE"/>
    <property type="match status" value="1"/>
</dbReference>
<dbReference type="Gene3D" id="3.60.20.10">
    <property type="entry name" value="Glutamine Phosphoribosylpyrophosphate, subunit 1, domain 1"/>
    <property type="match status" value="1"/>
</dbReference>
<dbReference type="Gene3D" id="3.40.50.620">
    <property type="entry name" value="HUPs"/>
    <property type="match status" value="1"/>
</dbReference>
<keyword evidence="6 12" id="KW-0547">Nucleotide-binding</keyword>
<proteinExistence type="predicted"/>
<dbReference type="PIRSF" id="PIRSF001589">
    <property type="entry name" value="Asn_synthetase_glu-h"/>
    <property type="match status" value="1"/>
</dbReference>
<dbReference type="Proteomes" id="UP001634394">
    <property type="component" value="Unassembled WGS sequence"/>
</dbReference>
<evidence type="ECO:0000256" key="15">
    <source>
        <dbReference type="PIRSR" id="PIRSR001589-3"/>
    </source>
</evidence>
<dbReference type="InterPro" id="IPR050795">
    <property type="entry name" value="Asn_Synthetase"/>
</dbReference>
<evidence type="ECO:0000256" key="11">
    <source>
        <dbReference type="ARBA" id="ARBA00048741"/>
    </source>
</evidence>
<dbReference type="FunFam" id="3.60.20.10:FF:000039">
    <property type="entry name" value="Asparagine synthetase [glutamine-hydrolyzing]"/>
    <property type="match status" value="1"/>
</dbReference>
<feature type="domain" description="Glutamine amidotransferase type-2" evidence="16">
    <location>
        <begin position="2"/>
        <end position="196"/>
    </location>
</feature>
<dbReference type="SUPFAM" id="SSF52402">
    <property type="entry name" value="Adenine nucleotide alpha hydrolases-like"/>
    <property type="match status" value="1"/>
</dbReference>
<dbReference type="PANTHER" id="PTHR11772:SF23">
    <property type="entry name" value="ASPARAGINE SYNTHETASE [GLUTAMINE-HYDROLYZING]"/>
    <property type="match status" value="1"/>
</dbReference>
<keyword evidence="18" id="KW-1185">Reference proteome</keyword>
<comment type="caution">
    <text evidence="17">The sequence shown here is derived from an EMBL/GenBank/DDBJ whole genome shotgun (WGS) entry which is preliminary data.</text>
</comment>
<dbReference type="CDD" id="cd00712">
    <property type="entry name" value="AsnB"/>
    <property type="match status" value="1"/>
</dbReference>
<dbReference type="NCBIfam" id="TIGR01536">
    <property type="entry name" value="asn_synth_AEB"/>
    <property type="match status" value="1"/>
</dbReference>
<evidence type="ECO:0000256" key="8">
    <source>
        <dbReference type="ARBA" id="ARBA00022888"/>
    </source>
</evidence>
<feature type="site" description="Important for beta-aspartyl-AMP intermediate formation" evidence="15">
    <location>
        <position position="363"/>
    </location>
</feature>
<keyword evidence="7 12" id="KW-0067">ATP-binding</keyword>
<evidence type="ECO:0000256" key="4">
    <source>
        <dbReference type="ARBA" id="ARBA00022598"/>
    </source>
</evidence>
<evidence type="ECO:0000256" key="10">
    <source>
        <dbReference type="ARBA" id="ARBA00030234"/>
    </source>
</evidence>
<feature type="binding site" evidence="14">
    <location>
        <position position="254"/>
    </location>
    <ligand>
        <name>ATP</name>
        <dbReference type="ChEBI" id="CHEBI:30616"/>
    </ligand>
</feature>
<dbReference type="GO" id="GO:0004066">
    <property type="term" value="F:asparagine synthase (glutamine-hydrolyzing) activity"/>
    <property type="evidence" value="ECO:0007669"/>
    <property type="project" value="UniProtKB-EC"/>
</dbReference>
<comment type="catalytic activity">
    <reaction evidence="11">
        <text>L-aspartate + L-glutamine + ATP + H2O = L-asparagine + L-glutamate + AMP + diphosphate + H(+)</text>
        <dbReference type="Rhea" id="RHEA:12228"/>
        <dbReference type="ChEBI" id="CHEBI:15377"/>
        <dbReference type="ChEBI" id="CHEBI:15378"/>
        <dbReference type="ChEBI" id="CHEBI:29985"/>
        <dbReference type="ChEBI" id="CHEBI:29991"/>
        <dbReference type="ChEBI" id="CHEBI:30616"/>
        <dbReference type="ChEBI" id="CHEBI:33019"/>
        <dbReference type="ChEBI" id="CHEBI:58048"/>
        <dbReference type="ChEBI" id="CHEBI:58359"/>
        <dbReference type="ChEBI" id="CHEBI:456215"/>
        <dbReference type="EC" id="6.3.5.4"/>
    </reaction>
</comment>
<reference evidence="17 18" key="1">
    <citation type="submission" date="2024-11" db="EMBL/GenBank/DDBJ databases">
        <title>Chromosome-level genome assembly of the freshwater bivalve Anodonta woodiana.</title>
        <authorList>
            <person name="Chen X."/>
        </authorList>
    </citation>
    <scope>NUCLEOTIDE SEQUENCE [LARGE SCALE GENOMIC DNA]</scope>
    <source>
        <strain evidence="17">MN2024</strain>
        <tissue evidence="17">Gills</tissue>
    </source>
</reference>
<evidence type="ECO:0000256" key="7">
    <source>
        <dbReference type="ARBA" id="ARBA00022840"/>
    </source>
</evidence>
<comment type="pathway">
    <text evidence="1">Amino-acid biosynthesis; L-asparagine biosynthesis; L-asparagine from L-aspartate (L-Gln route): step 1/1.</text>
</comment>
<dbReference type="InterPro" id="IPR006426">
    <property type="entry name" value="Asn_synth_AEB"/>
</dbReference>
<evidence type="ECO:0000259" key="16">
    <source>
        <dbReference type="PROSITE" id="PS51278"/>
    </source>
</evidence>
<dbReference type="Pfam" id="PF13537">
    <property type="entry name" value="GATase_7"/>
    <property type="match status" value="1"/>
</dbReference>
<evidence type="ECO:0000256" key="13">
    <source>
        <dbReference type="PIRSR" id="PIRSR001589-1"/>
    </source>
</evidence>
<evidence type="ECO:0000313" key="17">
    <source>
        <dbReference type="EMBL" id="KAL3858135.1"/>
    </source>
</evidence>
<dbReference type="CDD" id="cd01991">
    <property type="entry name" value="Asn_synthase_B_C"/>
    <property type="match status" value="1"/>
</dbReference>